<proteinExistence type="predicted"/>
<dbReference type="Proteomes" id="UP000694567">
    <property type="component" value="Unplaced"/>
</dbReference>
<sequence>KDKDIKLRIRAHLWPFLSSGIISCFVTRWKNHDWRVDRRLVIHQLLGAGRNRVGNSTGRLVPRRCGMGEGSRGIIHYWWGLVQAVEFSGLMQRLLR</sequence>
<dbReference type="Ensembl" id="ENSBOBT00000009011.1">
    <property type="protein sequence ID" value="ENSBOBP00000008787.1"/>
    <property type="gene ID" value="ENSBOBG00000005691.1"/>
</dbReference>
<reference evidence="1" key="2">
    <citation type="submission" date="2025-09" db="UniProtKB">
        <authorList>
            <consortium name="Ensembl"/>
        </authorList>
    </citation>
    <scope>IDENTIFICATION</scope>
</reference>
<evidence type="ECO:0000313" key="2">
    <source>
        <dbReference type="Proteomes" id="UP000694567"/>
    </source>
</evidence>
<accession>A0A8C0EUM0</accession>
<keyword evidence="2" id="KW-1185">Reference proteome</keyword>
<protein>
    <submittedName>
        <fullName evidence="1">Uncharacterized protein</fullName>
    </submittedName>
</protein>
<organism evidence="1 2">
    <name type="scientific">Bubo bubo</name>
    <name type="common">Eurasian eagle-owl</name>
    <name type="synonym">Strix bubo</name>
    <dbReference type="NCBI Taxonomy" id="30461"/>
    <lineage>
        <taxon>Eukaryota</taxon>
        <taxon>Metazoa</taxon>
        <taxon>Chordata</taxon>
        <taxon>Craniata</taxon>
        <taxon>Vertebrata</taxon>
        <taxon>Euteleostomi</taxon>
        <taxon>Archelosauria</taxon>
        <taxon>Archosauria</taxon>
        <taxon>Dinosauria</taxon>
        <taxon>Saurischia</taxon>
        <taxon>Theropoda</taxon>
        <taxon>Coelurosauria</taxon>
        <taxon>Aves</taxon>
        <taxon>Neognathae</taxon>
        <taxon>Neoaves</taxon>
        <taxon>Telluraves</taxon>
        <taxon>Strigiformes</taxon>
        <taxon>Strigidae</taxon>
        <taxon>Bubo</taxon>
    </lineage>
</organism>
<reference evidence="1" key="1">
    <citation type="submission" date="2025-08" db="UniProtKB">
        <authorList>
            <consortium name="Ensembl"/>
        </authorList>
    </citation>
    <scope>IDENTIFICATION</scope>
</reference>
<name>A0A8C0EUM0_BUBBB</name>
<dbReference type="AlphaFoldDB" id="A0A8C0EUM0"/>
<evidence type="ECO:0000313" key="1">
    <source>
        <dbReference type="Ensembl" id="ENSBOBP00000008787.1"/>
    </source>
</evidence>